<evidence type="ECO:0000313" key="1">
    <source>
        <dbReference type="EMBL" id="GET47140.1"/>
    </source>
</evidence>
<keyword evidence="2" id="KW-1185">Reference proteome</keyword>
<proteinExistence type="predicted"/>
<evidence type="ECO:0000313" key="2">
    <source>
        <dbReference type="Proteomes" id="UP000398217"/>
    </source>
</evidence>
<dbReference type="Proteomes" id="UP000398217">
    <property type="component" value="Unassembled WGS sequence"/>
</dbReference>
<protein>
    <submittedName>
        <fullName evidence="1">Uncharacterized protein</fullName>
    </submittedName>
</protein>
<organism evidence="1 2">
    <name type="scientific">Capnocytophaga felis</name>
    <dbReference type="NCBI Taxonomy" id="2267611"/>
    <lineage>
        <taxon>Bacteria</taxon>
        <taxon>Pseudomonadati</taxon>
        <taxon>Bacteroidota</taxon>
        <taxon>Flavobacteriia</taxon>
        <taxon>Flavobacteriales</taxon>
        <taxon>Flavobacteriaceae</taxon>
        <taxon>Capnocytophaga</taxon>
    </lineage>
</organism>
<dbReference type="EMBL" id="BLBC01000031">
    <property type="protein sequence ID" value="GET47140.1"/>
    <property type="molecule type" value="Genomic_DNA"/>
</dbReference>
<reference evidence="2" key="1">
    <citation type="journal article" date="2020" name="Int. J. Syst. Evol. Microbiol.">
        <title>Capnocytophaga felis sp. nov. isolated from the feline oral cavity.</title>
        <authorList>
            <person name="Suzuki M."/>
            <person name="Umeda K."/>
            <person name="Kimura M."/>
            <person name="Imaoka K."/>
            <person name="Morikawa S."/>
            <person name="Maeda K."/>
        </authorList>
    </citation>
    <scope>NUCLEOTIDE SEQUENCE [LARGE SCALE GENOMIC DNA]</scope>
    <source>
        <strain evidence="2">KC07070</strain>
    </source>
</reference>
<accession>A0A5M4BCC7</accession>
<comment type="caution">
    <text evidence="1">The sequence shown here is derived from an EMBL/GenBank/DDBJ whole genome shotgun (WGS) entry which is preliminary data.</text>
</comment>
<gene>
    <name evidence="1" type="ORF">RCZ01_24420</name>
</gene>
<dbReference type="AlphaFoldDB" id="A0A5M4BCC7"/>
<dbReference type="RefSeq" id="WP_155285748.1">
    <property type="nucleotide sequence ID" value="NZ_BLBC01000031.1"/>
</dbReference>
<sequence>MKNDEEEQIPLKVIDPKNKLMIVIKAILKSKGQEMVAMLKIEDCFICDEPYIFIKALLYIRNQEYLYI</sequence>
<name>A0A5M4BCC7_9FLAO</name>